<sequence length="466" mass="51291">MQTPPSHCHRLPPCYGGDNRCTRPARTALHASPHHPPRAPSSSPSSSISTSSSVRWCLKRIAGGALPHAHVDPSFLMRNAALKCAPSTRTVFRVPGHRRVRGRLGAYMDLDGLLPSPYKLAPSSFPFPFLIIPSPEPPALYPPLLCSPSHPSRVRLHSSLLSTDDPIFPFALAPSFVLPFVVLELVIHPSSSLLPVRLRMPIVLCLHQWLRLRELLLVCVRHASLFRPPTPYSALFFPSALLISFSLPACTTLTPSLHCAVHKRSTSIATLHRDSNPRKEGEPMLNKGVHIIISSSLFPERAAHHFTAVSPLFAAPPRHLPCATSGNRRLACSLCQSFLCISSPPAVGHHILLHPGMDAQLGESSAPPLWLVNNAARVLEIIVDIDHRFPGLRRFPHVLDFSQWACDNSKALMRIFHCTELKTIGSTSPPSLPIFPESPMDGRMRGLLHRLVLPSPPERLQFGCTR</sequence>
<keyword evidence="3" id="KW-1185">Reference proteome</keyword>
<proteinExistence type="predicted"/>
<dbReference type="EMBL" id="JACAZI010000037">
    <property type="protein sequence ID" value="KAF7328280.1"/>
    <property type="molecule type" value="Genomic_DNA"/>
</dbReference>
<evidence type="ECO:0008006" key="4">
    <source>
        <dbReference type="Google" id="ProtNLM"/>
    </source>
</evidence>
<evidence type="ECO:0000313" key="2">
    <source>
        <dbReference type="EMBL" id="KAF7328280.1"/>
    </source>
</evidence>
<protein>
    <recommendedName>
        <fullName evidence="4">C2H2-type domain-containing protein</fullName>
    </recommendedName>
</protein>
<gene>
    <name evidence="2" type="ORF">MVEN_02567900</name>
</gene>
<evidence type="ECO:0000313" key="3">
    <source>
        <dbReference type="Proteomes" id="UP000620124"/>
    </source>
</evidence>
<dbReference type="AlphaFoldDB" id="A0A8H6TZD4"/>
<accession>A0A8H6TZD4</accession>
<dbReference type="Proteomes" id="UP000620124">
    <property type="component" value="Unassembled WGS sequence"/>
</dbReference>
<feature type="region of interest" description="Disordered" evidence="1">
    <location>
        <begin position="28"/>
        <end position="48"/>
    </location>
</feature>
<organism evidence="2 3">
    <name type="scientific">Mycena venus</name>
    <dbReference type="NCBI Taxonomy" id="2733690"/>
    <lineage>
        <taxon>Eukaryota</taxon>
        <taxon>Fungi</taxon>
        <taxon>Dikarya</taxon>
        <taxon>Basidiomycota</taxon>
        <taxon>Agaricomycotina</taxon>
        <taxon>Agaricomycetes</taxon>
        <taxon>Agaricomycetidae</taxon>
        <taxon>Agaricales</taxon>
        <taxon>Marasmiineae</taxon>
        <taxon>Mycenaceae</taxon>
        <taxon>Mycena</taxon>
    </lineage>
</organism>
<name>A0A8H6TZD4_9AGAR</name>
<evidence type="ECO:0000256" key="1">
    <source>
        <dbReference type="SAM" id="MobiDB-lite"/>
    </source>
</evidence>
<reference evidence="2" key="1">
    <citation type="submission" date="2020-05" db="EMBL/GenBank/DDBJ databases">
        <title>Mycena genomes resolve the evolution of fungal bioluminescence.</title>
        <authorList>
            <person name="Tsai I.J."/>
        </authorList>
    </citation>
    <scope>NUCLEOTIDE SEQUENCE</scope>
    <source>
        <strain evidence="2">CCC161011</strain>
    </source>
</reference>
<comment type="caution">
    <text evidence="2">The sequence shown here is derived from an EMBL/GenBank/DDBJ whole genome shotgun (WGS) entry which is preliminary data.</text>
</comment>